<dbReference type="GO" id="GO:0016887">
    <property type="term" value="F:ATP hydrolysis activity"/>
    <property type="evidence" value="ECO:0007669"/>
    <property type="project" value="InterPro"/>
</dbReference>
<keyword evidence="8" id="KW-0810">Translation regulation</keyword>
<dbReference type="EMBL" id="UINC01015230">
    <property type="protein sequence ID" value="SVA64288.1"/>
    <property type="molecule type" value="Genomic_DNA"/>
</dbReference>
<evidence type="ECO:0000256" key="6">
    <source>
        <dbReference type="ARBA" id="ARBA00022801"/>
    </source>
</evidence>
<keyword evidence="2" id="KW-0820">tRNA-binding</keyword>
<dbReference type="InterPro" id="IPR037118">
    <property type="entry name" value="Val-tRNA_synth_C_sf"/>
</dbReference>
<dbReference type="PANTHER" id="PTHR42855:SF1">
    <property type="entry name" value="ABC TRANSPORTER DOMAIN-CONTAINING PROTEIN"/>
    <property type="match status" value="1"/>
</dbReference>
<name>A0A381XHT7_9ZZZZ</name>
<dbReference type="GO" id="GO:0000049">
    <property type="term" value="F:tRNA binding"/>
    <property type="evidence" value="ECO:0007669"/>
    <property type="project" value="UniProtKB-KW"/>
</dbReference>
<evidence type="ECO:0000256" key="2">
    <source>
        <dbReference type="ARBA" id="ARBA00022555"/>
    </source>
</evidence>
<dbReference type="InterPro" id="IPR017871">
    <property type="entry name" value="ABC_transporter-like_CS"/>
</dbReference>
<dbReference type="CDD" id="cd03221">
    <property type="entry name" value="ABCF_EF-3"/>
    <property type="match status" value="2"/>
</dbReference>
<dbReference type="GO" id="GO:0005524">
    <property type="term" value="F:ATP binding"/>
    <property type="evidence" value="ECO:0007669"/>
    <property type="project" value="UniProtKB-KW"/>
</dbReference>
<keyword evidence="6" id="KW-0378">Hydrolase</keyword>
<dbReference type="Gene3D" id="3.40.50.300">
    <property type="entry name" value="P-loop containing nucleotide triphosphate hydrolases"/>
    <property type="match status" value="2"/>
</dbReference>
<dbReference type="GO" id="GO:0006417">
    <property type="term" value="P:regulation of translation"/>
    <property type="evidence" value="ECO:0007669"/>
    <property type="project" value="UniProtKB-KW"/>
</dbReference>
<dbReference type="PROSITE" id="PS50893">
    <property type="entry name" value="ABC_TRANSPORTER_2"/>
    <property type="match status" value="2"/>
</dbReference>
<evidence type="ECO:0000256" key="5">
    <source>
        <dbReference type="ARBA" id="ARBA00022741"/>
    </source>
</evidence>
<feature type="non-terminal residue" evidence="12">
    <location>
        <position position="1"/>
    </location>
</feature>
<sequence>VSQILNITLLDVAGLKVRFNDHEVLKAASLTIRDGDHLGMVGRNGCGKSTFLKILAGTTQPNDGKVTLRSGLVVGYLPQDLDVLDEVSVLDTIRDGAAHQFKLLDEYESLIPDLKRQNELEQQIATADAWNIDTRIETAMTHLNTPNAARLMGTLSGGEKRRVALCRAIVSNPDLLILDEPTNHLDTDSIEWMAEYLKKFRGAFLVATHDRYFLDEICSHIIELQDGHFFTHKGNYSDYLESNLARMENEQALELKRKRFLRRELDWIRRGPKARTTKAKFRVEKFHSIKNREGPDKELSMDLIIPPPGQLANRVVDLINVGLEIGGNELIDGFDFKFEPGMRIGICGRNGLGKTSLLKIVLGQMAPTAGSRKVGVLTAFNYVDQERVQPNPEKTVLQEVAEEADTIIFGNGKLAIRAYLQRFGFDPKRINMRVKSLSGGEKSRLLLARILKHGGNFLIMDEPTNDLDLPTLRLLEEALLAFSGCVLVVSHDRYFLNRVCTGIIAFEGNGQVVYNEGDYEYYREKLAERTTRQAKRPGSTQTKTKARHALDAKPRKLTWKEKNELEGIETVILNAEGEVSRIEGLFANPEFHLRHGARTNELTIELDTAKKQTAALYARWEELERIRAASEKP</sequence>
<evidence type="ECO:0000256" key="7">
    <source>
        <dbReference type="ARBA" id="ARBA00022840"/>
    </source>
</evidence>
<dbReference type="InterPro" id="IPR003439">
    <property type="entry name" value="ABC_transporter-like_ATP-bd"/>
</dbReference>
<feature type="domain" description="ABC transporter" evidence="11">
    <location>
        <begin position="7"/>
        <end position="251"/>
    </location>
</feature>
<evidence type="ECO:0000313" key="12">
    <source>
        <dbReference type="EMBL" id="SVA64288.1"/>
    </source>
</evidence>
<evidence type="ECO:0000256" key="10">
    <source>
        <dbReference type="ARBA" id="ARBA00022917"/>
    </source>
</evidence>
<feature type="domain" description="ABC transporter" evidence="11">
    <location>
        <begin position="313"/>
        <end position="534"/>
    </location>
</feature>
<dbReference type="PROSITE" id="PS00211">
    <property type="entry name" value="ABC_TRANSPORTER_1"/>
    <property type="match status" value="2"/>
</dbReference>
<organism evidence="12">
    <name type="scientific">marine metagenome</name>
    <dbReference type="NCBI Taxonomy" id="408172"/>
    <lineage>
        <taxon>unclassified sequences</taxon>
        <taxon>metagenomes</taxon>
        <taxon>ecological metagenomes</taxon>
    </lineage>
</organism>
<dbReference type="Pfam" id="PF00005">
    <property type="entry name" value="ABC_tran"/>
    <property type="match status" value="2"/>
</dbReference>
<proteinExistence type="predicted"/>
<evidence type="ECO:0000256" key="9">
    <source>
        <dbReference type="ARBA" id="ARBA00022884"/>
    </source>
</evidence>
<dbReference type="InterPro" id="IPR032524">
    <property type="entry name" value="ABC_tran_C"/>
</dbReference>
<dbReference type="InterPro" id="IPR027417">
    <property type="entry name" value="P-loop_NTPase"/>
</dbReference>
<dbReference type="SMART" id="SM00382">
    <property type="entry name" value="AAA"/>
    <property type="match status" value="2"/>
</dbReference>
<keyword evidence="7" id="KW-0067">ATP-binding</keyword>
<keyword evidence="5" id="KW-0547">Nucleotide-binding</keyword>
<evidence type="ECO:0000256" key="3">
    <source>
        <dbReference type="ARBA" id="ARBA00022730"/>
    </source>
</evidence>
<dbReference type="Pfam" id="PF12848">
    <property type="entry name" value="ABC_tran_Xtn"/>
    <property type="match status" value="1"/>
</dbReference>
<dbReference type="GO" id="GO:0006412">
    <property type="term" value="P:translation"/>
    <property type="evidence" value="ECO:0007669"/>
    <property type="project" value="UniProtKB-KW"/>
</dbReference>
<evidence type="ECO:0000259" key="11">
    <source>
        <dbReference type="PROSITE" id="PS50893"/>
    </source>
</evidence>
<accession>A0A381XHT7</accession>
<dbReference type="SUPFAM" id="SSF52540">
    <property type="entry name" value="P-loop containing nucleoside triphosphate hydrolases"/>
    <property type="match status" value="2"/>
</dbReference>
<dbReference type="Pfam" id="PF16326">
    <property type="entry name" value="ABC_tran_CTD"/>
    <property type="match status" value="1"/>
</dbReference>
<dbReference type="InterPro" id="IPR032781">
    <property type="entry name" value="ABC_tran_Xtn"/>
</dbReference>
<keyword evidence="10" id="KW-0648">Protein biosynthesis</keyword>
<keyword evidence="3" id="KW-0699">rRNA-binding</keyword>
<dbReference type="FunFam" id="3.40.50.300:FF:000183">
    <property type="entry name" value="ABC transporter ATP-binding protein yjjK"/>
    <property type="match status" value="1"/>
</dbReference>
<dbReference type="FunFam" id="3.40.50.300:FF:000011">
    <property type="entry name" value="Putative ABC transporter ATP-binding component"/>
    <property type="match status" value="1"/>
</dbReference>
<evidence type="ECO:0000256" key="4">
    <source>
        <dbReference type="ARBA" id="ARBA00022737"/>
    </source>
</evidence>
<dbReference type="Gene3D" id="1.10.287.380">
    <property type="entry name" value="Valyl-tRNA synthetase, C-terminal domain"/>
    <property type="match status" value="1"/>
</dbReference>
<dbReference type="AlphaFoldDB" id="A0A381XHT7"/>
<dbReference type="InterPro" id="IPR003593">
    <property type="entry name" value="AAA+_ATPase"/>
</dbReference>
<dbReference type="GO" id="GO:0003677">
    <property type="term" value="F:DNA binding"/>
    <property type="evidence" value="ECO:0007669"/>
    <property type="project" value="InterPro"/>
</dbReference>
<dbReference type="InterPro" id="IPR051309">
    <property type="entry name" value="ABCF_ATPase"/>
</dbReference>
<dbReference type="GO" id="GO:0019843">
    <property type="term" value="F:rRNA binding"/>
    <property type="evidence" value="ECO:0007669"/>
    <property type="project" value="UniProtKB-KW"/>
</dbReference>
<dbReference type="PANTHER" id="PTHR42855">
    <property type="entry name" value="ABC TRANSPORTER ATP-BINDING SUBUNIT"/>
    <property type="match status" value="1"/>
</dbReference>
<protein>
    <recommendedName>
        <fullName evidence="11">ABC transporter domain-containing protein</fullName>
    </recommendedName>
</protein>
<keyword evidence="1" id="KW-0963">Cytoplasm</keyword>
<keyword evidence="9" id="KW-0694">RNA-binding</keyword>
<keyword evidence="4" id="KW-0677">Repeat</keyword>
<gene>
    <name evidence="12" type="ORF">METZ01_LOCUS117142</name>
</gene>
<evidence type="ECO:0000256" key="1">
    <source>
        <dbReference type="ARBA" id="ARBA00022490"/>
    </source>
</evidence>
<evidence type="ECO:0000256" key="8">
    <source>
        <dbReference type="ARBA" id="ARBA00022845"/>
    </source>
</evidence>
<reference evidence="12" key="1">
    <citation type="submission" date="2018-05" db="EMBL/GenBank/DDBJ databases">
        <authorList>
            <person name="Lanie J.A."/>
            <person name="Ng W.-L."/>
            <person name="Kazmierczak K.M."/>
            <person name="Andrzejewski T.M."/>
            <person name="Davidsen T.M."/>
            <person name="Wayne K.J."/>
            <person name="Tettelin H."/>
            <person name="Glass J.I."/>
            <person name="Rusch D."/>
            <person name="Podicherti R."/>
            <person name="Tsui H.-C.T."/>
            <person name="Winkler M.E."/>
        </authorList>
    </citation>
    <scope>NUCLEOTIDE SEQUENCE</scope>
</reference>